<dbReference type="EMBL" id="CAXAMM010039385">
    <property type="protein sequence ID" value="CAK9086060.1"/>
    <property type="molecule type" value="Genomic_DNA"/>
</dbReference>
<gene>
    <name evidence="3" type="ORF">SCF082_LOCUS40726</name>
</gene>
<feature type="non-terminal residue" evidence="3">
    <location>
        <position position="141"/>
    </location>
</feature>
<keyword evidence="4" id="KW-1185">Reference proteome</keyword>
<dbReference type="SUPFAM" id="SSF52833">
    <property type="entry name" value="Thioredoxin-like"/>
    <property type="match status" value="1"/>
</dbReference>
<dbReference type="InterPro" id="IPR013766">
    <property type="entry name" value="Thioredoxin_domain"/>
</dbReference>
<dbReference type="Gene3D" id="3.40.30.10">
    <property type="entry name" value="Glutaredoxin"/>
    <property type="match status" value="1"/>
</dbReference>
<dbReference type="PANTHER" id="PTHR45815:SF3">
    <property type="entry name" value="PROTEIN DISULFIDE-ISOMERASE A6"/>
    <property type="match status" value="1"/>
</dbReference>
<organism evidence="3 4">
    <name type="scientific">Durusdinium trenchii</name>
    <dbReference type="NCBI Taxonomy" id="1381693"/>
    <lineage>
        <taxon>Eukaryota</taxon>
        <taxon>Sar</taxon>
        <taxon>Alveolata</taxon>
        <taxon>Dinophyceae</taxon>
        <taxon>Suessiales</taxon>
        <taxon>Symbiodiniaceae</taxon>
        <taxon>Durusdinium</taxon>
    </lineage>
</organism>
<feature type="chain" id="PRO_5045515542" description="Thioredoxin domain-containing protein" evidence="1">
    <location>
        <begin position="18"/>
        <end position="141"/>
    </location>
</feature>
<name>A0ABP0QDV9_9DINO</name>
<accession>A0ABP0QDV9</accession>
<dbReference type="Proteomes" id="UP001642464">
    <property type="component" value="Unassembled WGS sequence"/>
</dbReference>
<dbReference type="PROSITE" id="PS51352">
    <property type="entry name" value="THIOREDOXIN_2"/>
    <property type="match status" value="1"/>
</dbReference>
<comment type="caution">
    <text evidence="3">The sequence shown here is derived from an EMBL/GenBank/DDBJ whole genome shotgun (WGS) entry which is preliminary data.</text>
</comment>
<keyword evidence="1" id="KW-0732">Signal</keyword>
<evidence type="ECO:0000259" key="2">
    <source>
        <dbReference type="PROSITE" id="PS51352"/>
    </source>
</evidence>
<protein>
    <recommendedName>
        <fullName evidence="2">Thioredoxin domain-containing protein</fullName>
    </recommendedName>
</protein>
<feature type="domain" description="Thioredoxin" evidence="2">
    <location>
        <begin position="1"/>
        <end position="136"/>
    </location>
</feature>
<dbReference type="InterPro" id="IPR036249">
    <property type="entry name" value="Thioredoxin-like_sf"/>
</dbReference>
<evidence type="ECO:0000256" key="1">
    <source>
        <dbReference type="SAM" id="SignalP"/>
    </source>
</evidence>
<dbReference type="Pfam" id="PF00085">
    <property type="entry name" value="Thioredoxin"/>
    <property type="match status" value="1"/>
</dbReference>
<proteinExistence type="predicted"/>
<evidence type="ECO:0000313" key="4">
    <source>
        <dbReference type="Proteomes" id="UP001642464"/>
    </source>
</evidence>
<sequence>MAMLKAAFLLQLLGIYGFFEKGSDVHRIKTAQQWKEKVKNSNYLWIVAFYRESCGFCALLEPELEKVASELKHLIHFAGINVEKDPKFTQQVVQKFNFQITGVPTIKVFSPITSPYDYGGERKAAAIKKFALCAQPSFVET</sequence>
<evidence type="ECO:0000313" key="3">
    <source>
        <dbReference type="EMBL" id="CAK9086060.1"/>
    </source>
</evidence>
<feature type="signal peptide" evidence="1">
    <location>
        <begin position="1"/>
        <end position="17"/>
    </location>
</feature>
<reference evidence="3 4" key="1">
    <citation type="submission" date="2024-02" db="EMBL/GenBank/DDBJ databases">
        <authorList>
            <person name="Chen Y."/>
            <person name="Shah S."/>
            <person name="Dougan E. K."/>
            <person name="Thang M."/>
            <person name="Chan C."/>
        </authorList>
    </citation>
    <scope>NUCLEOTIDE SEQUENCE [LARGE SCALE GENOMIC DNA]</scope>
</reference>
<dbReference type="PANTHER" id="PTHR45815">
    <property type="entry name" value="PROTEIN DISULFIDE-ISOMERASE A6"/>
    <property type="match status" value="1"/>
</dbReference>